<evidence type="ECO:0000313" key="3">
    <source>
        <dbReference type="Proteomes" id="UP000774326"/>
    </source>
</evidence>
<reference evidence="2" key="2">
    <citation type="submission" date="2021-01" db="EMBL/GenBank/DDBJ databases">
        <authorList>
            <person name="Schikora-Tamarit M.A."/>
        </authorList>
    </citation>
    <scope>NUCLEOTIDE SEQUENCE</scope>
    <source>
        <strain evidence="2">CBS2887</strain>
    </source>
</reference>
<accession>A0A9P8QB02</accession>
<feature type="transmembrane region" description="Helical" evidence="1">
    <location>
        <begin position="153"/>
        <end position="175"/>
    </location>
</feature>
<sequence>MHAMFSRGRDLLVSFVTHCTTDHQYTAIQSRGLKEIEKIINLSDLESQKHQTGKQSTDQHLSHTHDSYNMDLNDPLTGIDMNALIAFVKHPKSPLELIELRDEAQGDKNPHMQIRIKEGNSNSLTTVGEESSELVYNSEQHMKDLNNQIDDKLCLILGHSVVLLMICSGLLDGLFDMIWDLLK</sequence>
<organism evidence="2 3">
    <name type="scientific">Wickerhamomyces pijperi</name>
    <name type="common">Yeast</name>
    <name type="synonym">Pichia pijperi</name>
    <dbReference type="NCBI Taxonomy" id="599730"/>
    <lineage>
        <taxon>Eukaryota</taxon>
        <taxon>Fungi</taxon>
        <taxon>Dikarya</taxon>
        <taxon>Ascomycota</taxon>
        <taxon>Saccharomycotina</taxon>
        <taxon>Saccharomycetes</taxon>
        <taxon>Phaffomycetales</taxon>
        <taxon>Wickerhamomycetaceae</taxon>
        <taxon>Wickerhamomyces</taxon>
    </lineage>
</organism>
<dbReference type="Proteomes" id="UP000774326">
    <property type="component" value="Unassembled WGS sequence"/>
</dbReference>
<dbReference type="EMBL" id="JAEUBG010000928">
    <property type="protein sequence ID" value="KAH3687206.1"/>
    <property type="molecule type" value="Genomic_DNA"/>
</dbReference>
<proteinExistence type="predicted"/>
<reference evidence="2" key="1">
    <citation type="journal article" date="2021" name="Open Biol.">
        <title>Shared evolutionary footprints suggest mitochondrial oxidative damage underlies multiple complex I losses in fungi.</title>
        <authorList>
            <person name="Schikora-Tamarit M.A."/>
            <person name="Marcet-Houben M."/>
            <person name="Nosek J."/>
            <person name="Gabaldon T."/>
        </authorList>
    </citation>
    <scope>NUCLEOTIDE SEQUENCE</scope>
    <source>
        <strain evidence="2">CBS2887</strain>
    </source>
</reference>
<keyword evidence="1" id="KW-1133">Transmembrane helix</keyword>
<protein>
    <submittedName>
        <fullName evidence="2">Uncharacterized protein</fullName>
    </submittedName>
</protein>
<gene>
    <name evidence="2" type="ORF">WICPIJ_001801</name>
</gene>
<evidence type="ECO:0000313" key="2">
    <source>
        <dbReference type="EMBL" id="KAH3687206.1"/>
    </source>
</evidence>
<dbReference type="AlphaFoldDB" id="A0A9P8QB02"/>
<comment type="caution">
    <text evidence="2">The sequence shown here is derived from an EMBL/GenBank/DDBJ whole genome shotgun (WGS) entry which is preliminary data.</text>
</comment>
<name>A0A9P8QB02_WICPI</name>
<keyword evidence="3" id="KW-1185">Reference proteome</keyword>
<evidence type="ECO:0000256" key="1">
    <source>
        <dbReference type="SAM" id="Phobius"/>
    </source>
</evidence>
<keyword evidence="1" id="KW-0812">Transmembrane</keyword>
<keyword evidence="1" id="KW-0472">Membrane</keyword>